<dbReference type="EMBL" id="CAJVPW010004925">
    <property type="protein sequence ID" value="CAG8547323.1"/>
    <property type="molecule type" value="Genomic_DNA"/>
</dbReference>
<sequence length="68" mass="7895">MFSEYIEGGKYIEKLGGCHEHWRSKKCVLCDDCGKPTASACGYCKKHSKEYYVMQIYAQQLQMLEDHP</sequence>
<proteinExistence type="predicted"/>
<evidence type="ECO:0000313" key="1">
    <source>
        <dbReference type="EMBL" id="CAG8547323.1"/>
    </source>
</evidence>
<protein>
    <submittedName>
        <fullName evidence="1">16441_t:CDS:1</fullName>
    </submittedName>
</protein>
<dbReference type="Proteomes" id="UP000789366">
    <property type="component" value="Unassembled WGS sequence"/>
</dbReference>
<accession>A0ACA9LUF4</accession>
<name>A0ACA9LUF4_9GLOM</name>
<keyword evidence="2" id="KW-1185">Reference proteome</keyword>
<reference evidence="1" key="1">
    <citation type="submission" date="2021-06" db="EMBL/GenBank/DDBJ databases">
        <authorList>
            <person name="Kallberg Y."/>
            <person name="Tangrot J."/>
            <person name="Rosling A."/>
        </authorList>
    </citation>
    <scope>NUCLEOTIDE SEQUENCE</scope>
    <source>
        <strain evidence="1">28 12/20/2015</strain>
    </source>
</reference>
<gene>
    <name evidence="1" type="ORF">SPELUC_LOCUS5059</name>
</gene>
<organism evidence="1 2">
    <name type="scientific">Cetraspora pellucida</name>
    <dbReference type="NCBI Taxonomy" id="1433469"/>
    <lineage>
        <taxon>Eukaryota</taxon>
        <taxon>Fungi</taxon>
        <taxon>Fungi incertae sedis</taxon>
        <taxon>Mucoromycota</taxon>
        <taxon>Glomeromycotina</taxon>
        <taxon>Glomeromycetes</taxon>
        <taxon>Diversisporales</taxon>
        <taxon>Gigasporaceae</taxon>
        <taxon>Cetraspora</taxon>
    </lineage>
</organism>
<evidence type="ECO:0000313" key="2">
    <source>
        <dbReference type="Proteomes" id="UP000789366"/>
    </source>
</evidence>
<comment type="caution">
    <text evidence="1">The sequence shown here is derived from an EMBL/GenBank/DDBJ whole genome shotgun (WGS) entry which is preliminary data.</text>
</comment>